<protein>
    <submittedName>
        <fullName evidence="1">Uncharacterized protein</fullName>
    </submittedName>
</protein>
<accession>A0AA87YVV2</accession>
<name>A0AA87YVV2_FICCA</name>
<keyword evidence="2" id="KW-1185">Reference proteome</keyword>
<dbReference type="Proteomes" id="UP001187192">
    <property type="component" value="Unassembled WGS sequence"/>
</dbReference>
<sequence>MALARGKPRGGGGWARLVDRWRLLGVGLWRLGWSAMAGLFLEKMASMGALRSVKAGIDNGNRWTGATGLIGVIGRAVGCLVKMGS</sequence>
<comment type="caution">
    <text evidence="1">The sequence shown here is derived from an EMBL/GenBank/DDBJ whole genome shotgun (WGS) entry which is preliminary data.</text>
</comment>
<evidence type="ECO:0000313" key="2">
    <source>
        <dbReference type="Proteomes" id="UP001187192"/>
    </source>
</evidence>
<dbReference type="EMBL" id="BTGU01002557">
    <property type="protein sequence ID" value="GMN19940.1"/>
    <property type="molecule type" value="Genomic_DNA"/>
</dbReference>
<organism evidence="1 2">
    <name type="scientific">Ficus carica</name>
    <name type="common">Common fig</name>
    <dbReference type="NCBI Taxonomy" id="3494"/>
    <lineage>
        <taxon>Eukaryota</taxon>
        <taxon>Viridiplantae</taxon>
        <taxon>Streptophyta</taxon>
        <taxon>Embryophyta</taxon>
        <taxon>Tracheophyta</taxon>
        <taxon>Spermatophyta</taxon>
        <taxon>Magnoliopsida</taxon>
        <taxon>eudicotyledons</taxon>
        <taxon>Gunneridae</taxon>
        <taxon>Pentapetalae</taxon>
        <taxon>rosids</taxon>
        <taxon>fabids</taxon>
        <taxon>Rosales</taxon>
        <taxon>Moraceae</taxon>
        <taxon>Ficeae</taxon>
        <taxon>Ficus</taxon>
    </lineage>
</organism>
<reference evidence="1" key="1">
    <citation type="submission" date="2023-07" db="EMBL/GenBank/DDBJ databases">
        <title>draft genome sequence of fig (Ficus carica).</title>
        <authorList>
            <person name="Takahashi T."/>
            <person name="Nishimura K."/>
        </authorList>
    </citation>
    <scope>NUCLEOTIDE SEQUENCE</scope>
</reference>
<dbReference type="AlphaFoldDB" id="A0AA87YVV2"/>
<gene>
    <name evidence="1" type="ORF">TIFTF001_042950</name>
</gene>
<evidence type="ECO:0000313" key="1">
    <source>
        <dbReference type="EMBL" id="GMN19940.1"/>
    </source>
</evidence>
<proteinExistence type="predicted"/>